<dbReference type="AlphaFoldDB" id="A0A0F9C9Z3"/>
<comment type="caution">
    <text evidence="1">The sequence shown here is derived from an EMBL/GenBank/DDBJ whole genome shotgun (WGS) entry which is preliminary data.</text>
</comment>
<gene>
    <name evidence="1" type="ORF">LCGC14_2692440</name>
</gene>
<sequence length="30" mass="3584">KMSTGHRFTDVDHDRAMQELTEWAERADSY</sequence>
<evidence type="ECO:0000313" key="1">
    <source>
        <dbReference type="EMBL" id="KKK93481.1"/>
    </source>
</evidence>
<accession>A0A0F9C9Z3</accession>
<feature type="non-terminal residue" evidence="1">
    <location>
        <position position="1"/>
    </location>
</feature>
<reference evidence="1" key="1">
    <citation type="journal article" date="2015" name="Nature">
        <title>Complex archaea that bridge the gap between prokaryotes and eukaryotes.</title>
        <authorList>
            <person name="Spang A."/>
            <person name="Saw J.H."/>
            <person name="Jorgensen S.L."/>
            <person name="Zaremba-Niedzwiedzka K."/>
            <person name="Martijn J."/>
            <person name="Lind A.E."/>
            <person name="van Eijk R."/>
            <person name="Schleper C."/>
            <person name="Guy L."/>
            <person name="Ettema T.J."/>
        </authorList>
    </citation>
    <scope>NUCLEOTIDE SEQUENCE</scope>
</reference>
<proteinExistence type="predicted"/>
<dbReference type="EMBL" id="LAZR01047755">
    <property type="protein sequence ID" value="KKK93481.1"/>
    <property type="molecule type" value="Genomic_DNA"/>
</dbReference>
<organism evidence="1">
    <name type="scientific">marine sediment metagenome</name>
    <dbReference type="NCBI Taxonomy" id="412755"/>
    <lineage>
        <taxon>unclassified sequences</taxon>
        <taxon>metagenomes</taxon>
        <taxon>ecological metagenomes</taxon>
    </lineage>
</organism>
<name>A0A0F9C9Z3_9ZZZZ</name>
<protein>
    <submittedName>
        <fullName evidence="1">Uncharacterized protein</fullName>
    </submittedName>
</protein>